<dbReference type="EMBL" id="JAGGLM010000001">
    <property type="protein sequence ID" value="MBP2031823.1"/>
    <property type="molecule type" value="Genomic_DNA"/>
</dbReference>
<sequence length="73" mass="8213">MLLSSTIIFAVTIALLEGIPLIKKKSWKELTTLVILLLIAIILVIEKLLEIPTPINIINNLLYPFGKAIFRSR</sequence>
<dbReference type="RefSeq" id="WP_209700749.1">
    <property type="nucleotide sequence ID" value="NZ_JAGGLM010000001.1"/>
</dbReference>
<dbReference type="Proteomes" id="UP001519307">
    <property type="component" value="Unassembled WGS sequence"/>
</dbReference>
<feature type="transmembrane region" description="Helical" evidence="1">
    <location>
        <begin position="28"/>
        <end position="45"/>
    </location>
</feature>
<keyword evidence="1" id="KW-1133">Transmembrane helix</keyword>
<name>A0ABS4KP62_9CLOT</name>
<gene>
    <name evidence="2" type="ORF">J2Z42_000488</name>
</gene>
<keyword evidence="1" id="KW-0812">Transmembrane</keyword>
<evidence type="ECO:0000313" key="2">
    <source>
        <dbReference type="EMBL" id="MBP2031823.1"/>
    </source>
</evidence>
<evidence type="ECO:0000313" key="3">
    <source>
        <dbReference type="Proteomes" id="UP001519307"/>
    </source>
</evidence>
<organism evidence="2 3">
    <name type="scientific">Clostridium algifaecis</name>
    <dbReference type="NCBI Taxonomy" id="1472040"/>
    <lineage>
        <taxon>Bacteria</taxon>
        <taxon>Bacillati</taxon>
        <taxon>Bacillota</taxon>
        <taxon>Clostridia</taxon>
        <taxon>Eubacteriales</taxon>
        <taxon>Clostridiaceae</taxon>
        <taxon>Clostridium</taxon>
    </lineage>
</organism>
<reference evidence="2 3" key="1">
    <citation type="submission" date="2021-03" db="EMBL/GenBank/DDBJ databases">
        <title>Genomic Encyclopedia of Type Strains, Phase IV (KMG-IV): sequencing the most valuable type-strain genomes for metagenomic binning, comparative biology and taxonomic classification.</title>
        <authorList>
            <person name="Goeker M."/>
        </authorList>
    </citation>
    <scope>NUCLEOTIDE SEQUENCE [LARGE SCALE GENOMIC DNA]</scope>
    <source>
        <strain evidence="2 3">DSM 28783</strain>
    </source>
</reference>
<evidence type="ECO:0000256" key="1">
    <source>
        <dbReference type="SAM" id="Phobius"/>
    </source>
</evidence>
<accession>A0ABS4KP62</accession>
<keyword evidence="3" id="KW-1185">Reference proteome</keyword>
<keyword evidence="1" id="KW-0472">Membrane</keyword>
<protein>
    <submittedName>
        <fullName evidence="2">Uncharacterized protein</fullName>
    </submittedName>
</protein>
<proteinExistence type="predicted"/>
<comment type="caution">
    <text evidence="2">The sequence shown here is derived from an EMBL/GenBank/DDBJ whole genome shotgun (WGS) entry which is preliminary data.</text>
</comment>